<dbReference type="FunFam" id="1.20.1540.10:FF:000017">
    <property type="entry name" value="RHOMBOID-like protein 9, chloroplastic"/>
    <property type="match status" value="1"/>
</dbReference>
<dbReference type="PANTHER" id="PTHR43731">
    <property type="entry name" value="RHOMBOID PROTEASE"/>
    <property type="match status" value="1"/>
</dbReference>
<organism evidence="9 10">
    <name type="scientific">Rubroshorea leprosula</name>
    <dbReference type="NCBI Taxonomy" id="152421"/>
    <lineage>
        <taxon>Eukaryota</taxon>
        <taxon>Viridiplantae</taxon>
        <taxon>Streptophyta</taxon>
        <taxon>Embryophyta</taxon>
        <taxon>Tracheophyta</taxon>
        <taxon>Spermatophyta</taxon>
        <taxon>Magnoliopsida</taxon>
        <taxon>eudicotyledons</taxon>
        <taxon>Gunneridae</taxon>
        <taxon>Pentapetalae</taxon>
        <taxon>rosids</taxon>
        <taxon>malvids</taxon>
        <taxon>Malvales</taxon>
        <taxon>Dipterocarpaceae</taxon>
        <taxon>Rubroshorea</taxon>
    </lineage>
</organism>
<evidence type="ECO:0000313" key="10">
    <source>
        <dbReference type="Proteomes" id="UP001054252"/>
    </source>
</evidence>
<name>A0AAV5K1N7_9ROSI</name>
<dbReference type="GO" id="GO:0004252">
    <property type="term" value="F:serine-type endopeptidase activity"/>
    <property type="evidence" value="ECO:0007669"/>
    <property type="project" value="InterPro"/>
</dbReference>
<feature type="transmembrane region" description="Helical" evidence="7">
    <location>
        <begin position="330"/>
        <end position="353"/>
    </location>
</feature>
<dbReference type="Pfam" id="PF01694">
    <property type="entry name" value="Rhomboid"/>
    <property type="match status" value="1"/>
</dbReference>
<dbReference type="Proteomes" id="UP001054252">
    <property type="component" value="Unassembled WGS sequence"/>
</dbReference>
<dbReference type="AlphaFoldDB" id="A0AAV5K1N7"/>
<reference evidence="9 10" key="1">
    <citation type="journal article" date="2021" name="Commun. Biol.">
        <title>The genome of Shorea leprosula (Dipterocarpaceae) highlights the ecological relevance of drought in aseasonal tropical rainforests.</title>
        <authorList>
            <person name="Ng K.K.S."/>
            <person name="Kobayashi M.J."/>
            <person name="Fawcett J.A."/>
            <person name="Hatakeyama M."/>
            <person name="Paape T."/>
            <person name="Ng C.H."/>
            <person name="Ang C.C."/>
            <person name="Tnah L.H."/>
            <person name="Lee C.T."/>
            <person name="Nishiyama T."/>
            <person name="Sese J."/>
            <person name="O'Brien M.J."/>
            <person name="Copetti D."/>
            <person name="Mohd Noor M.I."/>
            <person name="Ong R.C."/>
            <person name="Putra M."/>
            <person name="Sireger I.Z."/>
            <person name="Indrioko S."/>
            <person name="Kosugi Y."/>
            <person name="Izuno A."/>
            <person name="Isagi Y."/>
            <person name="Lee S.L."/>
            <person name="Shimizu K.K."/>
        </authorList>
    </citation>
    <scope>NUCLEOTIDE SEQUENCE [LARGE SCALE GENOMIC DNA]</scope>
    <source>
        <strain evidence="9">214</strain>
    </source>
</reference>
<keyword evidence="5 7" id="KW-0472">Membrane</keyword>
<evidence type="ECO:0000256" key="2">
    <source>
        <dbReference type="ARBA" id="ARBA00009045"/>
    </source>
</evidence>
<evidence type="ECO:0000256" key="4">
    <source>
        <dbReference type="ARBA" id="ARBA00022989"/>
    </source>
</evidence>
<dbReference type="InterPro" id="IPR050925">
    <property type="entry name" value="Rhomboid_protease_S54"/>
</dbReference>
<dbReference type="Gene3D" id="1.20.1540.10">
    <property type="entry name" value="Rhomboid-like"/>
    <property type="match status" value="1"/>
</dbReference>
<sequence>MAVAPLCYKMPYKDINLPNGKLQSPSQRGFINSCFPMLEGARCFSSISNYSYRKWHALNLTSNILTELEKGSKVRVGVGFHRRSLHVQTIPSHCNTEDCLRLFSRRALPKENSGIVWYSSESTSTERQLRLLDSYFGKLQGDIKKNHSVSSDKEIELLDRSWESNTKKGLLSLDAYLGKLNNEDQVSMSISGNQTNEGNLMSTPLSANEDVRTSEEGKFRSYTRLRRKDVETASRSQASQKQNGTSDLYLISILASINIAVFLFEIASPVRNSDLGLFSLPSLYGAKINHLILVGEWWRLVTPMFLHSGILHVFLGCWALLTFGPRVCRVYGSFTFLLIYILGGIAGNLTSFLHTPEPTVGGTGPVFAIIGAWLIFQLQNKDVIEKDVSEKMLQKTIIATALSCMLSNFGPIDDWTHLGAVFTGMVYGFFTCPIVQLDDTSSTSRAGQEEQIMLVGQDASLCKSLAVFTIFVMVLTSLVLFIEPPLDTSELEEFLQNWRK</sequence>
<comment type="similarity">
    <text evidence="2">Belongs to the peptidase S54 family.</text>
</comment>
<feature type="domain" description="Peptidase S54 rhomboid" evidence="8">
    <location>
        <begin position="295"/>
        <end position="432"/>
    </location>
</feature>
<protein>
    <recommendedName>
        <fullName evidence="8">Peptidase S54 rhomboid domain-containing protein</fullName>
    </recommendedName>
</protein>
<evidence type="ECO:0000256" key="7">
    <source>
        <dbReference type="SAM" id="Phobius"/>
    </source>
</evidence>
<feature type="region of interest" description="Disordered" evidence="6">
    <location>
        <begin position="189"/>
        <end position="217"/>
    </location>
</feature>
<comment type="subcellular location">
    <subcellularLocation>
        <location evidence="1">Membrane</location>
        <topology evidence="1">Multi-pass membrane protein</topology>
    </subcellularLocation>
</comment>
<accession>A0AAV5K1N7</accession>
<keyword evidence="3 7" id="KW-0812">Transmembrane</keyword>
<evidence type="ECO:0000256" key="6">
    <source>
        <dbReference type="SAM" id="MobiDB-lite"/>
    </source>
</evidence>
<dbReference type="SUPFAM" id="SSF144091">
    <property type="entry name" value="Rhomboid-like"/>
    <property type="match status" value="1"/>
</dbReference>
<feature type="compositionally biased region" description="Polar residues" evidence="6">
    <location>
        <begin position="189"/>
        <end position="206"/>
    </location>
</feature>
<dbReference type="PANTHER" id="PTHR43731:SF30">
    <property type="entry name" value="RHOMBOID-LIKE PROTEIN 9, CHLOROPLASTIC"/>
    <property type="match status" value="1"/>
</dbReference>
<dbReference type="InterPro" id="IPR035952">
    <property type="entry name" value="Rhomboid-like_sf"/>
</dbReference>
<evidence type="ECO:0000256" key="3">
    <source>
        <dbReference type="ARBA" id="ARBA00022692"/>
    </source>
</evidence>
<proteinExistence type="inferred from homology"/>
<feature type="transmembrane region" description="Helical" evidence="7">
    <location>
        <begin position="359"/>
        <end position="376"/>
    </location>
</feature>
<evidence type="ECO:0000313" key="9">
    <source>
        <dbReference type="EMBL" id="GKV16830.1"/>
    </source>
</evidence>
<evidence type="ECO:0000259" key="8">
    <source>
        <dbReference type="Pfam" id="PF01694"/>
    </source>
</evidence>
<dbReference type="InterPro" id="IPR022764">
    <property type="entry name" value="Peptidase_S54_rhomboid_dom"/>
</dbReference>
<gene>
    <name evidence="9" type="ORF">SLEP1_g27408</name>
</gene>
<dbReference type="EMBL" id="BPVZ01000046">
    <property type="protein sequence ID" value="GKV16830.1"/>
    <property type="molecule type" value="Genomic_DNA"/>
</dbReference>
<evidence type="ECO:0000256" key="5">
    <source>
        <dbReference type="ARBA" id="ARBA00023136"/>
    </source>
</evidence>
<dbReference type="GO" id="GO:0016020">
    <property type="term" value="C:membrane"/>
    <property type="evidence" value="ECO:0007669"/>
    <property type="project" value="UniProtKB-SubCell"/>
</dbReference>
<keyword evidence="10" id="KW-1185">Reference proteome</keyword>
<feature type="transmembrane region" description="Helical" evidence="7">
    <location>
        <begin position="304"/>
        <end position="323"/>
    </location>
</feature>
<comment type="caution">
    <text evidence="9">The sequence shown here is derived from an EMBL/GenBank/DDBJ whole genome shotgun (WGS) entry which is preliminary data.</text>
</comment>
<feature type="transmembrane region" description="Helical" evidence="7">
    <location>
        <begin position="461"/>
        <end position="482"/>
    </location>
</feature>
<evidence type="ECO:0000256" key="1">
    <source>
        <dbReference type="ARBA" id="ARBA00004141"/>
    </source>
</evidence>
<keyword evidence="4 7" id="KW-1133">Transmembrane helix</keyword>
<feature type="transmembrane region" description="Helical" evidence="7">
    <location>
        <begin position="248"/>
        <end position="268"/>
    </location>
</feature>